<dbReference type="STRING" id="71999.KPaMU14_10610"/>
<keyword evidence="2" id="KW-0812">Transmembrane</keyword>
<reference evidence="3 4" key="1">
    <citation type="journal article" date="2014" name="Genome Announc.">
        <title>Draft Genome Sequence of Kocuria palustris PEL.</title>
        <authorList>
            <person name="Sharma G."/>
            <person name="Khatri I."/>
            <person name="Subramanian S."/>
        </authorList>
    </citation>
    <scope>NUCLEOTIDE SEQUENCE [LARGE SCALE GENOMIC DNA]</scope>
    <source>
        <strain evidence="3 4">PEL</strain>
    </source>
</reference>
<feature type="transmembrane region" description="Helical" evidence="2">
    <location>
        <begin position="37"/>
        <end position="56"/>
    </location>
</feature>
<accession>M2WFK1</accession>
<evidence type="ECO:0000313" key="3">
    <source>
        <dbReference type="EMBL" id="EME37312.1"/>
    </source>
</evidence>
<protein>
    <submittedName>
        <fullName evidence="3">Uncharacterized protein</fullName>
    </submittedName>
</protein>
<evidence type="ECO:0000256" key="1">
    <source>
        <dbReference type="SAM" id="MobiDB-lite"/>
    </source>
</evidence>
<dbReference type="RefSeq" id="WP_006213815.1">
    <property type="nucleotide sequence ID" value="NZ_ANHZ02000004.1"/>
</dbReference>
<comment type="caution">
    <text evidence="3">The sequence shown here is derived from an EMBL/GenBank/DDBJ whole genome shotgun (WGS) entry which is preliminary data.</text>
</comment>
<dbReference type="EMBL" id="ANHZ02000004">
    <property type="protein sequence ID" value="EME37312.1"/>
    <property type="molecule type" value="Genomic_DNA"/>
</dbReference>
<keyword evidence="2" id="KW-0472">Membrane</keyword>
<sequence length="122" mass="12709">MPSEDSPTTPLRGSTAPVEDQEQLTTLSLRRAPRVSVFLGTGAAIGLIAGIVIGVLGSGNVEFTTTQVIGYMAVIFALLGMALGAVAYVVADRISVRRAREVQAHLESRTAAPNDRSADVGD</sequence>
<keyword evidence="2" id="KW-1133">Transmembrane helix</keyword>
<dbReference type="AlphaFoldDB" id="M2WFK1"/>
<evidence type="ECO:0000313" key="4">
    <source>
        <dbReference type="Proteomes" id="UP000009877"/>
    </source>
</evidence>
<gene>
    <name evidence="3" type="ORF">C884_01820</name>
</gene>
<dbReference type="Proteomes" id="UP000009877">
    <property type="component" value="Unassembled WGS sequence"/>
</dbReference>
<feature type="compositionally biased region" description="Polar residues" evidence="1">
    <location>
        <begin position="1"/>
        <end position="12"/>
    </location>
</feature>
<proteinExistence type="predicted"/>
<feature type="region of interest" description="Disordered" evidence="1">
    <location>
        <begin position="1"/>
        <end position="25"/>
    </location>
</feature>
<organism evidence="3 4">
    <name type="scientific">Kocuria palustris PEL</name>
    <dbReference type="NCBI Taxonomy" id="1236550"/>
    <lineage>
        <taxon>Bacteria</taxon>
        <taxon>Bacillati</taxon>
        <taxon>Actinomycetota</taxon>
        <taxon>Actinomycetes</taxon>
        <taxon>Micrococcales</taxon>
        <taxon>Micrococcaceae</taxon>
        <taxon>Kocuria</taxon>
    </lineage>
</organism>
<feature type="transmembrane region" description="Helical" evidence="2">
    <location>
        <begin position="68"/>
        <end position="91"/>
    </location>
</feature>
<evidence type="ECO:0000256" key="2">
    <source>
        <dbReference type="SAM" id="Phobius"/>
    </source>
</evidence>
<keyword evidence="4" id="KW-1185">Reference proteome</keyword>
<name>M2WFK1_9MICC</name>